<keyword evidence="1" id="KW-1133">Transmembrane helix</keyword>
<dbReference type="Proteomes" id="UP000037784">
    <property type="component" value="Unassembled WGS sequence"/>
</dbReference>
<dbReference type="InParanoid" id="A0A0M8K684"/>
<dbReference type="OrthoDB" id="9766854at2"/>
<name>A0A0M8K684_9CHLR</name>
<reference evidence="2 4" key="1">
    <citation type="journal article" date="2015" name="Genome Announc.">
        <title>Draft Genome Sequence of a Heterotrophic Facultative Anaerobic Thermophilic Bacterium, Ardenticatena maritima Strain 110ST.</title>
        <authorList>
            <person name="Kawaichi S."/>
            <person name="Yoshida T."/>
            <person name="Sako Y."/>
            <person name="Nakamura R."/>
        </authorList>
    </citation>
    <scope>NUCLEOTIDE SEQUENCE [LARGE SCALE GENOMIC DNA]</scope>
    <source>
        <strain evidence="2 4">110S</strain>
    </source>
</reference>
<dbReference type="STRING" id="872965.SE16_07545"/>
<dbReference type="EMBL" id="BBZA01000003">
    <property type="protein sequence ID" value="GAP61641.1"/>
    <property type="molecule type" value="Genomic_DNA"/>
</dbReference>
<evidence type="ECO:0000256" key="1">
    <source>
        <dbReference type="SAM" id="Phobius"/>
    </source>
</evidence>
<evidence type="ECO:0000313" key="3">
    <source>
        <dbReference type="EMBL" id="KPL88601.1"/>
    </source>
</evidence>
<reference evidence="3 5" key="2">
    <citation type="submission" date="2015-07" db="EMBL/GenBank/DDBJ databases">
        <title>Whole genome sequence of Ardenticatena maritima DSM 23922.</title>
        <authorList>
            <person name="Hemp J."/>
            <person name="Ward L.M."/>
            <person name="Pace L.A."/>
            <person name="Fischer W.W."/>
        </authorList>
    </citation>
    <scope>NUCLEOTIDE SEQUENCE [LARGE SCALE GENOMIC DNA]</scope>
    <source>
        <strain evidence="3 5">110S</strain>
    </source>
</reference>
<evidence type="ECO:0000313" key="2">
    <source>
        <dbReference type="EMBL" id="GAP61641.1"/>
    </source>
</evidence>
<organism evidence="2 4">
    <name type="scientific">Ardenticatena maritima</name>
    <dbReference type="NCBI Taxonomy" id="872965"/>
    <lineage>
        <taxon>Bacteria</taxon>
        <taxon>Bacillati</taxon>
        <taxon>Chloroflexota</taxon>
        <taxon>Ardenticatenia</taxon>
        <taxon>Ardenticatenales</taxon>
        <taxon>Ardenticatenaceae</taxon>
        <taxon>Ardenticatena</taxon>
    </lineage>
</organism>
<protein>
    <submittedName>
        <fullName evidence="2">Energy-coupling factor transport system substrate-specific component</fullName>
    </submittedName>
</protein>
<comment type="caution">
    <text evidence="2">The sequence shown here is derived from an EMBL/GenBank/DDBJ whole genome shotgun (WGS) entry which is preliminary data.</text>
</comment>
<sequence length="191" mass="19626">MTRFDSRTLALMVVGVVINFVGGKLIAALKLPLYLDSIGTVLTGVLAGPIPGALTGVINNVLLGVLDSPTWIPFALTAAAIGLLAGYFGANGWMKSPARVALAGLITGVVAALISAPIATIVFGGVTGGGTDALVAFFRSTGLGLWQSVIGQGIVSDPLDKLITYLIVFAIVRALPRQQVLQFPQGDKVVD</sequence>
<dbReference type="Gene3D" id="1.10.1760.20">
    <property type="match status" value="1"/>
</dbReference>
<keyword evidence="1" id="KW-0472">Membrane</keyword>
<feature type="transmembrane region" description="Helical" evidence="1">
    <location>
        <begin position="100"/>
        <end position="123"/>
    </location>
</feature>
<accession>A0A0M8K684</accession>
<gene>
    <name evidence="2" type="primary">qrtT</name>
    <name evidence="2" type="ORF">ARMA_0064</name>
    <name evidence="3" type="ORF">SE16_07545</name>
</gene>
<reference evidence="4" key="3">
    <citation type="submission" date="2015-08" db="EMBL/GenBank/DDBJ databases">
        <title>Draft Genome Sequence of a Heterotrophic Facultative Anaerobic Bacterium Ardenticatena maritima Strain 110S.</title>
        <authorList>
            <person name="Kawaichi S."/>
            <person name="Yoshida T."/>
            <person name="Sako Y."/>
            <person name="Nakamura R."/>
        </authorList>
    </citation>
    <scope>NUCLEOTIDE SEQUENCE [LARGE SCALE GENOMIC DNA]</scope>
    <source>
        <strain evidence="4">110S</strain>
    </source>
</reference>
<evidence type="ECO:0000313" key="4">
    <source>
        <dbReference type="Proteomes" id="UP000037784"/>
    </source>
</evidence>
<keyword evidence="4" id="KW-1185">Reference proteome</keyword>
<proteinExistence type="predicted"/>
<dbReference type="EMBL" id="LGKN01000004">
    <property type="protein sequence ID" value="KPL88601.1"/>
    <property type="molecule type" value="Genomic_DNA"/>
</dbReference>
<keyword evidence="1" id="KW-0812">Transmembrane</keyword>
<feature type="transmembrane region" description="Helical" evidence="1">
    <location>
        <begin position="6"/>
        <end position="26"/>
    </location>
</feature>
<evidence type="ECO:0000313" key="5">
    <source>
        <dbReference type="Proteomes" id="UP000050502"/>
    </source>
</evidence>
<dbReference type="RefSeq" id="WP_054491596.1">
    <property type="nucleotide sequence ID" value="NZ_BBZA01000003.1"/>
</dbReference>
<dbReference type="AlphaFoldDB" id="A0A0M8K684"/>
<feature type="transmembrane region" description="Helical" evidence="1">
    <location>
        <begin position="70"/>
        <end position="88"/>
    </location>
</feature>
<dbReference type="Proteomes" id="UP000050502">
    <property type="component" value="Unassembled WGS sequence"/>
</dbReference>